<proteinExistence type="predicted"/>
<accession>A0A2W0CD37</accession>
<dbReference type="Pfam" id="PF11079">
    <property type="entry name" value="YqhG"/>
    <property type="match status" value="2"/>
</dbReference>
<evidence type="ECO:0000313" key="2">
    <source>
        <dbReference type="EMBL" id="PYY28012.1"/>
    </source>
</evidence>
<sequence>MTMSPQEVQAYVTTYLEAMECQIMERSPAHLTVKLSPEADKALTNRPYYWGFVERTGAPAETMSFTFVFDPAAHQQAIEAAEASAAQASPSLSASQSGPVGPGSAGSGSGPDAPKETILGRYFGITPALPQLGPGRILREDVVYGSRRLQQIFEAAREGGAFVNLFEQAPKRQLRAAAPAVYEPWLGVCFKVEFACDLKREELHFLGISLRTGEIIEQFGSKLNRRDLSPRLAENMHVQTAKVSLSDAGAALEKHLTRRLLELDYGWAEQAKARLDLELAVVDAYYEAVLREDTPEVELDDNSTGAGRDSASTGQELGTNSMKIQTVEGDHSHVPPVNRISAGRAGLETHSDVELAAEQAVPLDEETDTEQEKARQAVLDREAMKLQYETRRTEMIWQYEPKVKVTAISSGMFHLR</sequence>
<evidence type="ECO:0000256" key="1">
    <source>
        <dbReference type="SAM" id="MobiDB-lite"/>
    </source>
</evidence>
<feature type="compositionally biased region" description="Gly residues" evidence="1">
    <location>
        <begin position="100"/>
        <end position="109"/>
    </location>
</feature>
<name>A0A2W0CD37_9BACL</name>
<protein>
    <submittedName>
        <fullName evidence="2">Uncharacterized protein</fullName>
    </submittedName>
</protein>
<dbReference type="RefSeq" id="WP_110759437.1">
    <property type="nucleotide sequence ID" value="NZ_PRLG01000020.1"/>
</dbReference>
<feature type="region of interest" description="Disordered" evidence="1">
    <location>
        <begin position="80"/>
        <end position="112"/>
    </location>
</feature>
<feature type="region of interest" description="Disordered" evidence="1">
    <location>
        <begin position="296"/>
        <end position="318"/>
    </location>
</feature>
<evidence type="ECO:0000313" key="3">
    <source>
        <dbReference type="Proteomes" id="UP000247459"/>
    </source>
</evidence>
<dbReference type="OrthoDB" id="2433584at2"/>
<organism evidence="2 3">
    <name type="scientific">Paenibacillus illinoisensis</name>
    <dbReference type="NCBI Taxonomy" id="59845"/>
    <lineage>
        <taxon>Bacteria</taxon>
        <taxon>Bacillati</taxon>
        <taxon>Bacillota</taxon>
        <taxon>Bacilli</taxon>
        <taxon>Bacillales</taxon>
        <taxon>Paenibacillaceae</taxon>
        <taxon>Paenibacillus</taxon>
    </lineage>
</organism>
<feature type="compositionally biased region" description="Low complexity" evidence="1">
    <location>
        <begin position="80"/>
        <end position="99"/>
    </location>
</feature>
<dbReference type="InterPro" id="IPR024562">
    <property type="entry name" value="YqhG"/>
</dbReference>
<gene>
    <name evidence="2" type="ORF">PIL02S_03128</name>
</gene>
<dbReference type="EMBL" id="PRLG01000020">
    <property type="protein sequence ID" value="PYY28012.1"/>
    <property type="molecule type" value="Genomic_DNA"/>
</dbReference>
<comment type="caution">
    <text evidence="2">The sequence shown here is derived from an EMBL/GenBank/DDBJ whole genome shotgun (WGS) entry which is preliminary data.</text>
</comment>
<reference evidence="2 3" key="1">
    <citation type="submission" date="2018-01" db="EMBL/GenBank/DDBJ databases">
        <title>Genome sequence of the PGP bacterium Paenibacillus illinoisensis E3.</title>
        <authorList>
            <person name="Rolli E."/>
            <person name="Marasco R."/>
            <person name="Bessem C."/>
            <person name="Michoud G."/>
            <person name="Gaiarsa S."/>
            <person name="Borin S."/>
            <person name="Daffonchio D."/>
        </authorList>
    </citation>
    <scope>NUCLEOTIDE SEQUENCE [LARGE SCALE GENOMIC DNA]</scope>
    <source>
        <strain evidence="2 3">E3</strain>
    </source>
</reference>
<feature type="compositionally biased region" description="Polar residues" evidence="1">
    <location>
        <begin position="302"/>
        <end position="318"/>
    </location>
</feature>
<dbReference type="AlphaFoldDB" id="A0A2W0CD37"/>
<dbReference type="Proteomes" id="UP000247459">
    <property type="component" value="Unassembled WGS sequence"/>
</dbReference>